<keyword evidence="1" id="KW-0812">Transmembrane</keyword>
<sequence length="82" mass="9574">MLLLLRSYRMSQLPSMLLLAACSGFFYQIAVLPLALWVSSLMLLDFYPAMSSTVMFCLILFTRSFRTRSLSRFSDRFRFQPT</sequence>
<evidence type="ECO:0000313" key="2">
    <source>
        <dbReference type="EMBL" id="GFQ78512.1"/>
    </source>
</evidence>
<accession>A0A8X6HPD3</accession>
<gene>
    <name evidence="2" type="ORF">TNCT_137811</name>
</gene>
<organism evidence="2 3">
    <name type="scientific">Trichonephila clavata</name>
    <name type="common">Joro spider</name>
    <name type="synonym">Nephila clavata</name>
    <dbReference type="NCBI Taxonomy" id="2740835"/>
    <lineage>
        <taxon>Eukaryota</taxon>
        <taxon>Metazoa</taxon>
        <taxon>Ecdysozoa</taxon>
        <taxon>Arthropoda</taxon>
        <taxon>Chelicerata</taxon>
        <taxon>Arachnida</taxon>
        <taxon>Araneae</taxon>
        <taxon>Araneomorphae</taxon>
        <taxon>Entelegynae</taxon>
        <taxon>Araneoidea</taxon>
        <taxon>Nephilidae</taxon>
        <taxon>Trichonephila</taxon>
    </lineage>
</organism>
<keyword evidence="3" id="KW-1185">Reference proteome</keyword>
<feature type="transmembrane region" description="Helical" evidence="1">
    <location>
        <begin position="44"/>
        <end position="62"/>
    </location>
</feature>
<dbReference type="PROSITE" id="PS51257">
    <property type="entry name" value="PROKAR_LIPOPROTEIN"/>
    <property type="match status" value="1"/>
</dbReference>
<feature type="transmembrane region" description="Helical" evidence="1">
    <location>
        <begin position="16"/>
        <end position="38"/>
    </location>
</feature>
<name>A0A8X6HPD3_TRICU</name>
<proteinExistence type="predicted"/>
<reference evidence="2" key="1">
    <citation type="submission" date="2020-07" db="EMBL/GenBank/DDBJ databases">
        <title>Multicomponent nature underlies the extraordinary mechanical properties of spider dragline silk.</title>
        <authorList>
            <person name="Kono N."/>
            <person name="Nakamura H."/>
            <person name="Mori M."/>
            <person name="Yoshida Y."/>
            <person name="Ohtoshi R."/>
            <person name="Malay A.D."/>
            <person name="Moran D.A.P."/>
            <person name="Tomita M."/>
            <person name="Numata K."/>
            <person name="Arakawa K."/>
        </authorList>
    </citation>
    <scope>NUCLEOTIDE SEQUENCE</scope>
</reference>
<keyword evidence="1" id="KW-0472">Membrane</keyword>
<evidence type="ECO:0000313" key="3">
    <source>
        <dbReference type="Proteomes" id="UP000887116"/>
    </source>
</evidence>
<comment type="caution">
    <text evidence="2">The sequence shown here is derived from an EMBL/GenBank/DDBJ whole genome shotgun (WGS) entry which is preliminary data.</text>
</comment>
<dbReference type="EMBL" id="BMAO01021924">
    <property type="protein sequence ID" value="GFQ78512.1"/>
    <property type="molecule type" value="Genomic_DNA"/>
</dbReference>
<evidence type="ECO:0000256" key="1">
    <source>
        <dbReference type="SAM" id="Phobius"/>
    </source>
</evidence>
<dbReference type="Proteomes" id="UP000887116">
    <property type="component" value="Unassembled WGS sequence"/>
</dbReference>
<keyword evidence="1" id="KW-1133">Transmembrane helix</keyword>
<protein>
    <submittedName>
        <fullName evidence="2">Uncharacterized protein</fullName>
    </submittedName>
</protein>
<dbReference type="AlphaFoldDB" id="A0A8X6HPD3"/>